<dbReference type="PRINTS" id="PR00869">
    <property type="entry name" value="DNAPOLX"/>
</dbReference>
<feature type="region of interest" description="Disordered" evidence="11">
    <location>
        <begin position="135"/>
        <end position="163"/>
    </location>
</feature>
<dbReference type="EMBL" id="KV784359">
    <property type="protein sequence ID" value="OEU15779.1"/>
    <property type="molecule type" value="Genomic_DNA"/>
</dbReference>
<dbReference type="GO" id="GO:0006303">
    <property type="term" value="P:double-strand break repair via nonhomologous end joining"/>
    <property type="evidence" value="ECO:0007669"/>
    <property type="project" value="TreeGrafter"/>
</dbReference>
<dbReference type="InterPro" id="IPR018944">
    <property type="entry name" value="DNA_pol_lambd_fingers_domain"/>
</dbReference>
<dbReference type="InterPro" id="IPR043519">
    <property type="entry name" value="NT_sf"/>
</dbReference>
<comment type="subcellular location">
    <subcellularLocation>
        <location evidence="10">Nucleus</location>
    </subcellularLocation>
</comment>
<evidence type="ECO:0000256" key="10">
    <source>
        <dbReference type="RuleBase" id="RU366014"/>
    </source>
</evidence>
<evidence type="ECO:0000256" key="7">
    <source>
        <dbReference type="ARBA" id="ARBA00023204"/>
    </source>
</evidence>
<keyword evidence="2 10" id="KW-0808">Transferase</keyword>
<keyword evidence="5 10" id="KW-0227">DNA damage</keyword>
<dbReference type="InterPro" id="IPR010996">
    <property type="entry name" value="HHH_MUS81"/>
</dbReference>
<evidence type="ECO:0000256" key="1">
    <source>
        <dbReference type="ARBA" id="ARBA00022634"/>
    </source>
</evidence>
<evidence type="ECO:0000256" key="6">
    <source>
        <dbReference type="ARBA" id="ARBA00022932"/>
    </source>
</evidence>
<reference evidence="13 14" key="1">
    <citation type="submission" date="2016-09" db="EMBL/GenBank/DDBJ databases">
        <title>Extensive genetic diversity and differential bi-allelic expression allows diatom success in the polar Southern Ocean.</title>
        <authorList>
            <consortium name="DOE Joint Genome Institute"/>
            <person name="Mock T."/>
            <person name="Otillar R.P."/>
            <person name="Strauss J."/>
            <person name="Dupont C."/>
            <person name="Frickenhaus S."/>
            <person name="Maumus F."/>
            <person name="Mcmullan M."/>
            <person name="Sanges R."/>
            <person name="Schmutz J."/>
            <person name="Toseland A."/>
            <person name="Valas R."/>
            <person name="Veluchamy A."/>
            <person name="Ward B.J."/>
            <person name="Allen A."/>
            <person name="Barry K."/>
            <person name="Falciatore A."/>
            <person name="Ferrante M."/>
            <person name="Fortunato A.E."/>
            <person name="Gloeckner G."/>
            <person name="Gruber A."/>
            <person name="Hipkin R."/>
            <person name="Janech M."/>
            <person name="Kroth P."/>
            <person name="Leese F."/>
            <person name="Lindquist E."/>
            <person name="Lyon B.R."/>
            <person name="Martin J."/>
            <person name="Mayer C."/>
            <person name="Parker M."/>
            <person name="Quesneville H."/>
            <person name="Raymond J."/>
            <person name="Uhlig C."/>
            <person name="Valentin K.U."/>
            <person name="Worden A.Z."/>
            <person name="Armbrust E.V."/>
            <person name="Bowler C."/>
            <person name="Green B."/>
            <person name="Moulton V."/>
            <person name="Van Oosterhout C."/>
            <person name="Grigoriev I."/>
        </authorList>
    </citation>
    <scope>NUCLEOTIDE SEQUENCE [LARGE SCALE GENOMIC DNA]</scope>
    <source>
        <strain evidence="13 14">CCMP1102</strain>
    </source>
</reference>
<feature type="domain" description="BRCT" evidence="12">
    <location>
        <begin position="16"/>
        <end position="117"/>
    </location>
</feature>
<evidence type="ECO:0000256" key="2">
    <source>
        <dbReference type="ARBA" id="ARBA00022679"/>
    </source>
</evidence>
<keyword evidence="4" id="KW-0235">DNA replication</keyword>
<dbReference type="InterPro" id="IPR037160">
    <property type="entry name" value="DNA_Pol_thumb_sf"/>
</dbReference>
<evidence type="ECO:0000256" key="5">
    <source>
        <dbReference type="ARBA" id="ARBA00022763"/>
    </source>
</evidence>
<dbReference type="InterPro" id="IPR022312">
    <property type="entry name" value="DNA_pol_X"/>
</dbReference>
<dbReference type="Pfam" id="PF14792">
    <property type="entry name" value="DNA_pol_B_palm"/>
    <property type="match status" value="1"/>
</dbReference>
<keyword evidence="1" id="KW-0237">DNA synthesis</keyword>
<dbReference type="Pfam" id="PF14716">
    <property type="entry name" value="HHH_8"/>
    <property type="match status" value="1"/>
</dbReference>
<dbReference type="Proteomes" id="UP000095751">
    <property type="component" value="Unassembled WGS sequence"/>
</dbReference>
<evidence type="ECO:0000256" key="8">
    <source>
        <dbReference type="ARBA" id="ARBA00049244"/>
    </source>
</evidence>
<dbReference type="Pfam" id="PF14791">
    <property type="entry name" value="DNA_pol_B_thumb"/>
    <property type="match status" value="1"/>
</dbReference>
<dbReference type="SMART" id="SM00483">
    <property type="entry name" value="POLXc"/>
    <property type="match status" value="1"/>
</dbReference>
<dbReference type="Gene3D" id="3.30.210.10">
    <property type="entry name" value="DNA polymerase, thumb domain"/>
    <property type="match status" value="1"/>
</dbReference>
<dbReference type="PROSITE" id="PS50172">
    <property type="entry name" value="BRCT"/>
    <property type="match status" value="1"/>
</dbReference>
<dbReference type="OrthoDB" id="44375at2759"/>
<comment type="catalytic activity">
    <reaction evidence="8 10">
        <text>DNA(n) + a 2'-deoxyribonucleoside 5'-triphosphate = DNA(n+1) + diphosphate</text>
        <dbReference type="Rhea" id="RHEA:22508"/>
        <dbReference type="Rhea" id="RHEA-COMP:17339"/>
        <dbReference type="Rhea" id="RHEA-COMP:17340"/>
        <dbReference type="ChEBI" id="CHEBI:33019"/>
        <dbReference type="ChEBI" id="CHEBI:61560"/>
        <dbReference type="ChEBI" id="CHEBI:173112"/>
        <dbReference type="EC" id="2.7.7.7"/>
    </reaction>
</comment>
<dbReference type="CDD" id="cd00141">
    <property type="entry name" value="NT_POLXc"/>
    <property type="match status" value="1"/>
</dbReference>
<keyword evidence="6 10" id="KW-0239">DNA-directed DNA polymerase</keyword>
<comment type="similarity">
    <text evidence="10">Belongs to the DNA polymerase type-X family.</text>
</comment>
<dbReference type="EC" id="2.7.7.7" evidence="10"/>
<dbReference type="InterPro" id="IPR002054">
    <property type="entry name" value="DNA-dir_DNA_pol_X"/>
</dbReference>
<dbReference type="SUPFAM" id="SSF81585">
    <property type="entry name" value="PsbU/PolX domain-like"/>
    <property type="match status" value="1"/>
</dbReference>
<evidence type="ECO:0000256" key="11">
    <source>
        <dbReference type="SAM" id="MobiDB-lite"/>
    </source>
</evidence>
<keyword evidence="3 10" id="KW-0548">Nucleotidyltransferase</keyword>
<dbReference type="KEGG" id="fcy:FRACYDRAFT_240475"/>
<dbReference type="InterPro" id="IPR027421">
    <property type="entry name" value="DNA_pol_lamdba_lyase_dom_sf"/>
</dbReference>
<evidence type="ECO:0000259" key="12">
    <source>
        <dbReference type="PROSITE" id="PS50172"/>
    </source>
</evidence>
<dbReference type="SUPFAM" id="SSF81301">
    <property type="entry name" value="Nucleotidyltransferase"/>
    <property type="match status" value="1"/>
</dbReference>
<dbReference type="PRINTS" id="PR00870">
    <property type="entry name" value="DNAPOLXBETA"/>
</dbReference>
<dbReference type="Gene3D" id="3.30.460.10">
    <property type="entry name" value="Beta Polymerase, domain 2"/>
    <property type="match status" value="1"/>
</dbReference>
<dbReference type="Gene3D" id="1.10.150.20">
    <property type="entry name" value="5' to 3' exonuclease, C-terminal subdomain"/>
    <property type="match status" value="1"/>
</dbReference>
<name>A0A1E7FCA6_9STRA</name>
<dbReference type="Gene3D" id="1.10.150.110">
    <property type="entry name" value="DNA polymerase beta, N-terminal domain-like"/>
    <property type="match status" value="1"/>
</dbReference>
<evidence type="ECO:0000256" key="4">
    <source>
        <dbReference type="ARBA" id="ARBA00022705"/>
    </source>
</evidence>
<dbReference type="InterPro" id="IPR028207">
    <property type="entry name" value="DNA_pol_B_palm_palm"/>
</dbReference>
<dbReference type="SUPFAM" id="SSF47802">
    <property type="entry name" value="DNA polymerase beta, N-terminal domain-like"/>
    <property type="match status" value="1"/>
</dbReference>
<sequence length="571" mass="66957">MCDNHRDLNRSMKNNNKRAVLQADTPFIVHFFPYGQGFTAKRRGILEDNFRRLQATIVDDVWQAKYIVISDAIRSLSLVAKRLHVSEEQLKRHLDENNDIRCVYPKWVDSCIAANRLTIPGRNNYHTIYNVKRNRDENDDNVNDSRKKPANQDNINTTKPKRKKFPRNLDVASKFSALSKLHKTMPLLEDDHWKSYQFRLVAGRIANLDFEVDTDFVTQKRLRSITGFGKSICEKIQECLSDYGTVRRIHQFENDNNRNKMKNMMDIWGVGRVGALDLISNQGCKTIHDVRRKICNNELTLDRNQLVGVDCYEDIQYRMDRSEVESLAEIVRLAAETLFPGIQVYIMGSYRRGKENCGDVDIHLTHPTDPSFARTIPNDALGRIIDELWKEGRISMHLTFLCGMELGLDYKDYQKASQNVPREAWERTKINPLHRKSNAFYMGCAFSPIEPTKRRRIDIKLYPYRERAFATLYFTGNGFFNRSMRVWADRRFNWKLSDHGLYDRSDGKTRVREASTERDIFDHLKIVYREPHERDCWDALEPIEGNLEGEDEDLKLTETDFKNEDNYAWVE</sequence>
<evidence type="ECO:0000256" key="3">
    <source>
        <dbReference type="ARBA" id="ARBA00022695"/>
    </source>
</evidence>
<dbReference type="GO" id="GO:0003677">
    <property type="term" value="F:DNA binding"/>
    <property type="evidence" value="ECO:0007669"/>
    <property type="project" value="UniProtKB-UniRule"/>
</dbReference>
<dbReference type="InParanoid" id="A0A1E7FCA6"/>
<feature type="active site" description="Nucleophile; Schiff-base intermediate with DNA; for 5'-dRP lyase activity" evidence="9">
    <location>
        <position position="235"/>
    </location>
</feature>
<dbReference type="InterPro" id="IPR029398">
    <property type="entry name" value="PolB_thumb"/>
</dbReference>
<keyword evidence="7 10" id="KW-0234">DNA repair</keyword>
<comment type="function">
    <text evidence="10">DNA polymerase that functions in several pathways of DNA repair. Involved in base excision repair (BER) responsible for repair of lesions that give rise to abasic (AP) sites in DNA. Also contributes to DNA double-strand break repair by non-homologous end joining and homologous recombination. Has both template-dependent and template-independent (terminal transferase) DNA polymerase activities. Has also a 5'-deoxyribose-5-phosphate lyase (dRP lyase) activity.</text>
</comment>
<evidence type="ECO:0000313" key="13">
    <source>
        <dbReference type="EMBL" id="OEU15779.1"/>
    </source>
</evidence>
<dbReference type="PANTHER" id="PTHR11276:SF28">
    <property type="entry name" value="DNA POLYMERASE LAMBDA"/>
    <property type="match status" value="1"/>
</dbReference>
<proteinExistence type="inferred from homology"/>
<dbReference type="InterPro" id="IPR002008">
    <property type="entry name" value="DNA_pol_X_beta-like"/>
</dbReference>
<dbReference type="AlphaFoldDB" id="A0A1E7FCA6"/>
<accession>A0A1E7FCA6</accession>
<keyword evidence="14" id="KW-1185">Reference proteome</keyword>
<dbReference type="PANTHER" id="PTHR11276">
    <property type="entry name" value="DNA POLYMERASE TYPE-X FAMILY MEMBER"/>
    <property type="match status" value="1"/>
</dbReference>
<protein>
    <recommendedName>
        <fullName evidence="10">DNA polymerase</fullName>
        <ecNumber evidence="10">2.7.7.7</ecNumber>
    </recommendedName>
</protein>
<gene>
    <name evidence="13" type="ORF">FRACYDRAFT_240475</name>
</gene>
<evidence type="ECO:0000256" key="9">
    <source>
        <dbReference type="PIRSR" id="PIRSR622312-50"/>
    </source>
</evidence>
<dbReference type="GO" id="GO:0046872">
    <property type="term" value="F:metal ion binding"/>
    <property type="evidence" value="ECO:0007669"/>
    <property type="project" value="UniProtKB-UniRule"/>
</dbReference>
<evidence type="ECO:0000313" key="14">
    <source>
        <dbReference type="Proteomes" id="UP000095751"/>
    </source>
</evidence>
<dbReference type="GO" id="GO:0005634">
    <property type="term" value="C:nucleus"/>
    <property type="evidence" value="ECO:0007669"/>
    <property type="project" value="UniProtKB-SubCell"/>
</dbReference>
<organism evidence="13 14">
    <name type="scientific">Fragilariopsis cylindrus CCMP1102</name>
    <dbReference type="NCBI Taxonomy" id="635003"/>
    <lineage>
        <taxon>Eukaryota</taxon>
        <taxon>Sar</taxon>
        <taxon>Stramenopiles</taxon>
        <taxon>Ochrophyta</taxon>
        <taxon>Bacillariophyta</taxon>
        <taxon>Bacillariophyceae</taxon>
        <taxon>Bacillariophycidae</taxon>
        <taxon>Bacillariales</taxon>
        <taxon>Bacillariaceae</taxon>
        <taxon>Fragilariopsis</taxon>
    </lineage>
</organism>
<dbReference type="GO" id="GO:0003887">
    <property type="term" value="F:DNA-directed DNA polymerase activity"/>
    <property type="evidence" value="ECO:0007669"/>
    <property type="project" value="UniProtKB-UniRule"/>
</dbReference>
<dbReference type="InterPro" id="IPR001357">
    <property type="entry name" value="BRCT_dom"/>
</dbReference>
<keyword evidence="10" id="KW-0539">Nucleus</keyword>
<dbReference type="Pfam" id="PF10391">
    <property type="entry name" value="DNA_pol_lambd_f"/>
    <property type="match status" value="1"/>
</dbReference>